<feature type="compositionally biased region" description="Basic and acidic residues" evidence="4">
    <location>
        <begin position="379"/>
        <end position="395"/>
    </location>
</feature>
<feature type="region of interest" description="Disordered" evidence="4">
    <location>
        <begin position="241"/>
        <end position="309"/>
    </location>
</feature>
<dbReference type="GO" id="GO:0061630">
    <property type="term" value="F:ubiquitin protein ligase activity"/>
    <property type="evidence" value="ECO:0007669"/>
    <property type="project" value="TreeGrafter"/>
</dbReference>
<keyword evidence="1 3" id="KW-0863">Zinc-finger</keyword>
<dbReference type="SMART" id="SM00184">
    <property type="entry name" value="RING"/>
    <property type="match status" value="1"/>
</dbReference>
<dbReference type="AlphaFoldDB" id="A0A7M6DQ72"/>
<evidence type="ECO:0000256" key="2">
    <source>
        <dbReference type="ARBA" id="ARBA00022833"/>
    </source>
</evidence>
<feature type="compositionally biased region" description="Basic and acidic residues" evidence="4">
    <location>
        <begin position="148"/>
        <end position="162"/>
    </location>
</feature>
<evidence type="ECO:0000256" key="4">
    <source>
        <dbReference type="SAM" id="MobiDB-lite"/>
    </source>
</evidence>
<evidence type="ECO:0000313" key="7">
    <source>
        <dbReference type="Proteomes" id="UP000594262"/>
    </source>
</evidence>
<dbReference type="PROSITE" id="PS50089">
    <property type="entry name" value="ZF_RING_2"/>
    <property type="match status" value="1"/>
</dbReference>
<evidence type="ECO:0000313" key="6">
    <source>
        <dbReference type="EnsemblMetazoa" id="CLYHEMP021569.1"/>
    </source>
</evidence>
<feature type="region of interest" description="Disordered" evidence="4">
    <location>
        <begin position="59"/>
        <end position="171"/>
    </location>
</feature>
<feature type="domain" description="RING-type" evidence="5">
    <location>
        <begin position="527"/>
        <end position="568"/>
    </location>
</feature>
<dbReference type="SUPFAM" id="SSF57850">
    <property type="entry name" value="RING/U-box"/>
    <property type="match status" value="1"/>
</dbReference>
<reference evidence="6" key="1">
    <citation type="submission" date="2021-01" db="UniProtKB">
        <authorList>
            <consortium name="EnsemblMetazoa"/>
        </authorList>
    </citation>
    <scope>IDENTIFICATION</scope>
</reference>
<feature type="compositionally biased region" description="Basic and acidic residues" evidence="4">
    <location>
        <begin position="59"/>
        <end position="68"/>
    </location>
</feature>
<evidence type="ECO:0000256" key="3">
    <source>
        <dbReference type="PROSITE-ProRule" id="PRU00175"/>
    </source>
</evidence>
<keyword evidence="7" id="KW-1185">Reference proteome</keyword>
<dbReference type="Pfam" id="PF13639">
    <property type="entry name" value="zf-RING_2"/>
    <property type="match status" value="1"/>
</dbReference>
<evidence type="ECO:0000259" key="5">
    <source>
        <dbReference type="PROSITE" id="PS50089"/>
    </source>
</evidence>
<dbReference type="InterPro" id="IPR013083">
    <property type="entry name" value="Znf_RING/FYVE/PHD"/>
</dbReference>
<sequence length="577" mass="67386">MRSDLHNLPNDSSSGSSSPHSNTSHEEPLEMDQASNMLHQKVVYNFSIPEFINHERIDRDDRERSRAEVRRKRNRLARHQQQHPPQDQRDSEEQSEDREPSERIEIQDSPVIVHATKKRRRAAAAVEEDDGDDDCHRRRQHVPVIDLTGDHDSPHSDTEGRTNSRSSLYRPYRDRHGFGQLFSDFERSHYLSRDRHERLNRFFYRSPSMQRLHRMQQLRRRHETHRHSHRLAGEDILFPERSVRENERTTNEEPHEGTNADDSVLIVNEVRGTTDLSRPTLEDDEPTFPPNLSSRPDPMQPPHGPHSSLDLIEDRLRILRERRQMHEAMTRVNPIDSVREREEIAQPSSGVHERMGLRNRNRPTNNNRESNEGTANESRANEEEQRPRENLRQSERNMTARMTASDNLNQEAADNGGEVEFIGEWNVRNSPASRQRHIPPSLLPFQLGHPLHLPFASSEHRHHFLRFLPTVTPPRLHHLYQENYEALLNLADTLGPGKPRGLDKTEIERIPSFRFSSNTAKETNVKCVVCISEYTNREKLRRLPCSHDFHAKCIDKWLKSNKTCPVCRDEVKVTSAE</sequence>
<dbReference type="GeneID" id="136823440"/>
<keyword evidence="2" id="KW-0862">Zinc</keyword>
<keyword evidence="1 3" id="KW-0479">Metal-binding</keyword>
<evidence type="ECO:0000256" key="1">
    <source>
        <dbReference type="ARBA" id="ARBA00022771"/>
    </source>
</evidence>
<protein>
    <recommendedName>
        <fullName evidence="5">RING-type domain-containing protein</fullName>
    </recommendedName>
</protein>
<dbReference type="OrthoDB" id="1714475at2759"/>
<feature type="region of interest" description="Disordered" evidence="4">
    <location>
        <begin position="1"/>
        <end position="36"/>
    </location>
</feature>
<organism evidence="6 7">
    <name type="scientific">Clytia hemisphaerica</name>
    <dbReference type="NCBI Taxonomy" id="252671"/>
    <lineage>
        <taxon>Eukaryota</taxon>
        <taxon>Metazoa</taxon>
        <taxon>Cnidaria</taxon>
        <taxon>Hydrozoa</taxon>
        <taxon>Hydroidolina</taxon>
        <taxon>Leptothecata</taxon>
        <taxon>Obeliida</taxon>
        <taxon>Clytiidae</taxon>
        <taxon>Clytia</taxon>
    </lineage>
</organism>
<dbReference type="EnsemblMetazoa" id="CLYHEMT021569.1">
    <property type="protein sequence ID" value="CLYHEMP021569.1"/>
    <property type="gene ID" value="CLYHEMG021569"/>
</dbReference>
<feature type="compositionally biased region" description="Low complexity" evidence="4">
    <location>
        <begin position="12"/>
        <end position="22"/>
    </location>
</feature>
<proteinExistence type="predicted"/>
<feature type="region of interest" description="Disordered" evidence="4">
    <location>
        <begin position="336"/>
        <end position="396"/>
    </location>
</feature>
<feature type="compositionally biased region" description="Basic and acidic residues" evidence="4">
    <location>
        <begin position="86"/>
        <end position="106"/>
    </location>
</feature>
<dbReference type="PANTHER" id="PTHR46171">
    <property type="entry name" value="GH10160P"/>
    <property type="match status" value="1"/>
</dbReference>
<dbReference type="GO" id="GO:0008270">
    <property type="term" value="F:zinc ion binding"/>
    <property type="evidence" value="ECO:0007669"/>
    <property type="project" value="UniProtKB-KW"/>
</dbReference>
<name>A0A7M6DQ72_9CNID</name>
<dbReference type="PANTHER" id="PTHR46171:SF3">
    <property type="entry name" value="GH10160P"/>
    <property type="match status" value="1"/>
</dbReference>
<dbReference type="Gene3D" id="3.30.40.10">
    <property type="entry name" value="Zinc/RING finger domain, C3HC4 (zinc finger)"/>
    <property type="match status" value="1"/>
</dbReference>
<feature type="compositionally biased region" description="Basic residues" evidence="4">
    <location>
        <begin position="69"/>
        <end position="81"/>
    </location>
</feature>
<dbReference type="Proteomes" id="UP000594262">
    <property type="component" value="Unplaced"/>
</dbReference>
<feature type="compositionally biased region" description="Basic and acidic residues" evidence="4">
    <location>
        <begin position="241"/>
        <end position="258"/>
    </location>
</feature>
<accession>A0A7M6DQ72</accession>
<dbReference type="InterPro" id="IPR001841">
    <property type="entry name" value="Znf_RING"/>
</dbReference>
<dbReference type="GO" id="GO:0016567">
    <property type="term" value="P:protein ubiquitination"/>
    <property type="evidence" value="ECO:0007669"/>
    <property type="project" value="TreeGrafter"/>
</dbReference>
<dbReference type="RefSeq" id="XP_066935727.1">
    <property type="nucleotide sequence ID" value="XM_067079626.1"/>
</dbReference>
<dbReference type="CDD" id="cd16472">
    <property type="entry name" value="RING-H2_RNF38-like"/>
    <property type="match status" value="1"/>
</dbReference>